<evidence type="ECO:0000313" key="1">
    <source>
        <dbReference type="EMBL" id="CAD8160438.1"/>
    </source>
</evidence>
<reference evidence="1" key="1">
    <citation type="submission" date="2021-01" db="EMBL/GenBank/DDBJ databases">
        <authorList>
            <consortium name="Genoscope - CEA"/>
            <person name="William W."/>
        </authorList>
    </citation>
    <scope>NUCLEOTIDE SEQUENCE</scope>
</reference>
<dbReference type="AlphaFoldDB" id="A0A8S1U710"/>
<dbReference type="Proteomes" id="UP000689195">
    <property type="component" value="Unassembled WGS sequence"/>
</dbReference>
<gene>
    <name evidence="1" type="ORF">PPENT_87.1.T0340337</name>
</gene>
<comment type="caution">
    <text evidence="1">The sequence shown here is derived from an EMBL/GenBank/DDBJ whole genome shotgun (WGS) entry which is preliminary data.</text>
</comment>
<keyword evidence="2" id="KW-1185">Reference proteome</keyword>
<proteinExistence type="predicted"/>
<evidence type="ECO:0000313" key="2">
    <source>
        <dbReference type="Proteomes" id="UP000689195"/>
    </source>
</evidence>
<dbReference type="EMBL" id="CAJJDO010000034">
    <property type="protein sequence ID" value="CAD8160438.1"/>
    <property type="molecule type" value="Genomic_DNA"/>
</dbReference>
<accession>A0A8S1U710</accession>
<protein>
    <submittedName>
        <fullName evidence="1">Uncharacterized protein</fullName>
    </submittedName>
</protein>
<name>A0A8S1U710_9CILI</name>
<sequence length="83" mass="10001">MKLRRNLEPIFIFMDEFIYETALPVNQLSLQVVQATQLQILEFSCLIIMQGKLFLTFNDYHNNLQLFEQKLKKGEHQFDYLRC</sequence>
<organism evidence="1 2">
    <name type="scientific">Paramecium pentaurelia</name>
    <dbReference type="NCBI Taxonomy" id="43138"/>
    <lineage>
        <taxon>Eukaryota</taxon>
        <taxon>Sar</taxon>
        <taxon>Alveolata</taxon>
        <taxon>Ciliophora</taxon>
        <taxon>Intramacronucleata</taxon>
        <taxon>Oligohymenophorea</taxon>
        <taxon>Peniculida</taxon>
        <taxon>Parameciidae</taxon>
        <taxon>Paramecium</taxon>
    </lineage>
</organism>